<dbReference type="PaxDb" id="8355-A0A1L8HPC7"/>
<protein>
    <submittedName>
        <fullName evidence="6">Teratocarcinoma-derived growth factor 1, member 2 S homeolog isoform X1</fullName>
    </submittedName>
</protein>
<dbReference type="SUPFAM" id="SSF57196">
    <property type="entry name" value="EGF/Laminin"/>
    <property type="match status" value="2"/>
</dbReference>
<gene>
    <name evidence="7" type="primary">cripto.2.S</name>
    <name evidence="6" type="synonym">cr2</name>
    <name evidence="6" type="synonym">Cripto-2</name>
    <name evidence="6" type="synonym">tdgf1.2</name>
    <name evidence="6" type="synonym">tdgf1.2.S</name>
    <name evidence="6" type="synonym">tdgf1p2</name>
    <name evidence="6" type="synonym">tdgf1p2-a</name>
    <name evidence="6" type="synonym">tdgf2</name>
    <name evidence="6" type="synonym">tdgf2-a</name>
    <name evidence="6" type="synonym">XCR2</name>
</gene>
<dbReference type="InterPro" id="IPR019011">
    <property type="entry name" value="Cryptic/Cripto_CFC-dom"/>
</dbReference>
<dbReference type="STRING" id="8355.A0A1L8HPC7"/>
<dbReference type="OrthoDB" id="9893603at2759"/>
<evidence type="ECO:0000256" key="3">
    <source>
        <dbReference type="ARBA" id="ARBA00023157"/>
    </source>
</evidence>
<dbReference type="AGR" id="Xenbase:XB-GENE-876243"/>
<accession>A0A1L8HPC7</accession>
<keyword evidence="2" id="KW-0245">EGF-like domain</keyword>
<dbReference type="PROSITE" id="PS00022">
    <property type="entry name" value="EGF_1"/>
    <property type="match status" value="1"/>
</dbReference>
<evidence type="ECO:0000256" key="2">
    <source>
        <dbReference type="ARBA" id="ARBA00022536"/>
    </source>
</evidence>
<evidence type="ECO:0000313" key="7">
    <source>
        <dbReference type="Xenbase" id="XB-GENE-876243"/>
    </source>
</evidence>
<keyword evidence="4" id="KW-0325">Glycoprotein</keyword>
<keyword evidence="5" id="KW-1185">Reference proteome</keyword>
<reference evidence="6" key="1">
    <citation type="submission" date="2025-08" db="UniProtKB">
        <authorList>
            <consortium name="RefSeq"/>
        </authorList>
    </citation>
    <scope>IDENTIFICATION</scope>
    <source>
        <strain evidence="6">J_2021</strain>
        <tissue evidence="6">Erythrocytes</tissue>
    </source>
</reference>
<organism evidence="5 6">
    <name type="scientific">Xenopus laevis</name>
    <name type="common">African clawed frog</name>
    <dbReference type="NCBI Taxonomy" id="8355"/>
    <lineage>
        <taxon>Eukaryota</taxon>
        <taxon>Metazoa</taxon>
        <taxon>Chordata</taxon>
        <taxon>Craniata</taxon>
        <taxon>Vertebrata</taxon>
        <taxon>Euteleostomi</taxon>
        <taxon>Amphibia</taxon>
        <taxon>Batrachia</taxon>
        <taxon>Anura</taxon>
        <taxon>Pipoidea</taxon>
        <taxon>Pipidae</taxon>
        <taxon>Xenopodinae</taxon>
        <taxon>Xenopus</taxon>
        <taxon>Xenopus</taxon>
    </lineage>
</organism>
<keyword evidence="3" id="KW-1015">Disulfide bond</keyword>
<comment type="similarity">
    <text evidence="1">Belongs to the EGF-CFC (Cripto-1/FRL1/Cryptic) family.</text>
</comment>
<dbReference type="Pfam" id="PF09443">
    <property type="entry name" value="CFC"/>
    <property type="match status" value="1"/>
</dbReference>
<dbReference type="CDD" id="cd00054">
    <property type="entry name" value="EGF_CA"/>
    <property type="match status" value="1"/>
</dbReference>
<dbReference type="GO" id="GO:0007165">
    <property type="term" value="P:signal transduction"/>
    <property type="evidence" value="ECO:0007669"/>
    <property type="project" value="UniProtKB-ARBA"/>
</dbReference>
<evidence type="ECO:0000313" key="6">
    <source>
        <dbReference type="RefSeq" id="XP_018094665.1"/>
    </source>
</evidence>
<dbReference type="FunFam" id="2.10.25.10:FF:000421">
    <property type="entry name" value="Teratocarcinoma-derived growth factor"/>
    <property type="match status" value="1"/>
</dbReference>
<evidence type="ECO:0000256" key="4">
    <source>
        <dbReference type="ARBA" id="ARBA00023180"/>
    </source>
</evidence>
<dbReference type="CTD" id="733444"/>
<dbReference type="InterPro" id="IPR000742">
    <property type="entry name" value="EGF"/>
</dbReference>
<dbReference type="GeneID" id="733444"/>
<evidence type="ECO:0000313" key="5">
    <source>
        <dbReference type="Proteomes" id="UP000186698"/>
    </source>
</evidence>
<dbReference type="Bgee" id="733444">
    <property type="expression patterns" value="Expressed in neurula embryo and 7 other cell types or tissues"/>
</dbReference>
<dbReference type="Gene3D" id="2.10.25.10">
    <property type="entry name" value="Laminin"/>
    <property type="match status" value="1"/>
</dbReference>
<proteinExistence type="inferred from homology"/>
<name>A0A1L8HPC7_XENLA</name>
<dbReference type="AlphaFoldDB" id="A0A1L8HPC7"/>
<dbReference type="Proteomes" id="UP000186698">
    <property type="component" value="Chromosome 1S"/>
</dbReference>
<sequence length="199" mass="22342">MGQGQIEQGNGPYGSRFICITLALLTFYCCKGLALEAAEYSNKGSSNATKEDLLINHNRTIDTFYHLNKDNEKRNQHKTEGLVPFIGLTDSSKLSKHCCNNGGTCVLGSFCVCPRYFTGRHCEYDERAKHCAAKIQHGDWIRKGCRLCRCAYGVLHCFVETQTDCDEVEEEEIHSSAPMEQSSIYLIAFGILFCIYTLV</sequence>
<evidence type="ECO:0000256" key="1">
    <source>
        <dbReference type="ARBA" id="ARBA00007384"/>
    </source>
</evidence>
<dbReference type="RefSeq" id="XP_018094665.1">
    <property type="nucleotide sequence ID" value="XM_018239176.2"/>
</dbReference>
<dbReference type="Xenbase" id="XB-GENE-876243">
    <property type="gene designation" value="cripto.2.S"/>
</dbReference>